<dbReference type="RefSeq" id="WP_212683483.1">
    <property type="nucleotide sequence ID" value="NZ_JAGSPM010000003.1"/>
</dbReference>
<accession>A0A941DCD8</accession>
<comment type="caution">
    <text evidence="1">The sequence shown here is derived from an EMBL/GenBank/DDBJ whole genome shotgun (WGS) entry which is preliminary data.</text>
</comment>
<keyword evidence="2" id="KW-1185">Reference proteome</keyword>
<sequence length="463" mass="52240">MQNSIALNDFRENLNRWLVGLSGINYQFVLIRVNEEWKCVKAHFQLTSWTYPEPVHSEISTPDLRVGSIQKNVSPEEIETFISDLLIGNVPIYSEIVSLLRNESNDKPSYSGPSPFFEPSDFIPKLEIVGGQSHYLPFIANLKKINDDLRCLDTPFDGLADVLSFFGFENSNQLPQVQSIIISIHPPVTLDPSKCSLEDGELNVSLAKNTKFPVEDINLGIRIFPNPRLDRRCQIGDQVDWKTQEQIDIGQCKLTLENASSVELLLSAGKTTVSRYFVFDQTRSLNPRLQTYIQYDKDLRVLKDSLFSTSKESRYLESGIATLAYLLGVTPLNPPLLLTDAPDLILDISQQYFVIIECTTKISDLRAKAGKLVDRKFPILTNSFGQGINNENLLLVLVVNLPKAQIIDEAAFLLKNEVLLITKEDIELALNNLQFPSQPSEIFKQAKEKLQTNLSLAQYRTTS</sequence>
<protein>
    <submittedName>
        <fullName evidence="1">Uncharacterized protein</fullName>
    </submittedName>
</protein>
<name>A0A941DCD8_9BURK</name>
<evidence type="ECO:0000313" key="2">
    <source>
        <dbReference type="Proteomes" id="UP000680158"/>
    </source>
</evidence>
<reference evidence="1 2" key="1">
    <citation type="submission" date="2021-04" db="EMBL/GenBank/DDBJ databases">
        <title>novel species isolated from subtropical streams in China.</title>
        <authorList>
            <person name="Lu H."/>
        </authorList>
    </citation>
    <scope>NUCLEOTIDE SEQUENCE [LARGE SCALE GENOMIC DNA]</scope>
    <source>
        <strain evidence="1 2">BYS107W</strain>
    </source>
</reference>
<evidence type="ECO:0000313" key="1">
    <source>
        <dbReference type="EMBL" id="MBR7746109.1"/>
    </source>
</evidence>
<dbReference type="EMBL" id="JAGSPM010000003">
    <property type="protein sequence ID" value="MBR7746109.1"/>
    <property type="molecule type" value="Genomic_DNA"/>
</dbReference>
<proteinExistence type="predicted"/>
<dbReference type="AlphaFoldDB" id="A0A941DCD8"/>
<organism evidence="1 2">
    <name type="scientific">Undibacterium baiyunense</name>
    <dbReference type="NCBI Taxonomy" id="2828731"/>
    <lineage>
        <taxon>Bacteria</taxon>
        <taxon>Pseudomonadati</taxon>
        <taxon>Pseudomonadota</taxon>
        <taxon>Betaproteobacteria</taxon>
        <taxon>Burkholderiales</taxon>
        <taxon>Oxalobacteraceae</taxon>
        <taxon>Undibacterium</taxon>
    </lineage>
</organism>
<dbReference type="Proteomes" id="UP000680158">
    <property type="component" value="Unassembled WGS sequence"/>
</dbReference>
<gene>
    <name evidence="1" type="ORF">KDM92_05910</name>
</gene>